<feature type="region of interest" description="Disordered" evidence="1">
    <location>
        <begin position="15"/>
        <end position="37"/>
    </location>
</feature>
<dbReference type="EMBL" id="JAHWGI010000027">
    <property type="protein sequence ID" value="KAK3908056.1"/>
    <property type="molecule type" value="Genomic_DNA"/>
</dbReference>
<proteinExistence type="predicted"/>
<gene>
    <name evidence="2" type="ORF">KUF71_003188</name>
</gene>
<protein>
    <submittedName>
        <fullName evidence="2">Phosphoribosylformylglycinamidine synthase subunit PurL</fullName>
    </submittedName>
</protein>
<reference evidence="2" key="2">
    <citation type="journal article" date="2023" name="BMC Genomics">
        <title>Pest status, molecular evolution, and epigenetic factors derived from the genome assembly of Frankliniella fusca, a thysanopteran phytovirus vector.</title>
        <authorList>
            <person name="Catto M.A."/>
            <person name="Labadie P.E."/>
            <person name="Jacobson A.L."/>
            <person name="Kennedy G.G."/>
            <person name="Srinivasan R."/>
            <person name="Hunt B.G."/>
        </authorList>
    </citation>
    <scope>NUCLEOTIDE SEQUENCE</scope>
    <source>
        <strain evidence="2">PL_HMW_Pooled</strain>
    </source>
</reference>
<evidence type="ECO:0000256" key="1">
    <source>
        <dbReference type="SAM" id="MobiDB-lite"/>
    </source>
</evidence>
<reference evidence="2" key="1">
    <citation type="submission" date="2021-07" db="EMBL/GenBank/DDBJ databases">
        <authorList>
            <person name="Catto M.A."/>
            <person name="Jacobson A."/>
            <person name="Kennedy G."/>
            <person name="Labadie P."/>
            <person name="Hunt B.G."/>
            <person name="Srinivasan R."/>
        </authorList>
    </citation>
    <scope>NUCLEOTIDE SEQUENCE</scope>
    <source>
        <strain evidence="2">PL_HMW_Pooled</strain>
        <tissue evidence="2">Head</tissue>
    </source>
</reference>
<name>A0AAE1GSP6_9NEOP</name>
<sequence>MLLWKPVTLLDVPPRASCHQDGPSLDELRERPGGETQDKTCRSVELNLVVINIIKLKYLDFYCCGRIITNQGTSVIQCRKDRIDCHFFNLVTDAHTDV</sequence>
<evidence type="ECO:0000313" key="2">
    <source>
        <dbReference type="EMBL" id="KAK3908056.1"/>
    </source>
</evidence>
<accession>A0AAE1GSP6</accession>
<dbReference type="AlphaFoldDB" id="A0AAE1GSP6"/>
<organism evidence="2 3">
    <name type="scientific">Frankliniella fusca</name>
    <dbReference type="NCBI Taxonomy" id="407009"/>
    <lineage>
        <taxon>Eukaryota</taxon>
        <taxon>Metazoa</taxon>
        <taxon>Ecdysozoa</taxon>
        <taxon>Arthropoda</taxon>
        <taxon>Hexapoda</taxon>
        <taxon>Insecta</taxon>
        <taxon>Pterygota</taxon>
        <taxon>Neoptera</taxon>
        <taxon>Paraneoptera</taxon>
        <taxon>Thysanoptera</taxon>
        <taxon>Terebrantia</taxon>
        <taxon>Thripoidea</taxon>
        <taxon>Thripidae</taxon>
        <taxon>Frankliniella</taxon>
    </lineage>
</organism>
<feature type="compositionally biased region" description="Basic and acidic residues" evidence="1">
    <location>
        <begin position="26"/>
        <end position="37"/>
    </location>
</feature>
<comment type="caution">
    <text evidence="2">The sequence shown here is derived from an EMBL/GenBank/DDBJ whole genome shotgun (WGS) entry which is preliminary data.</text>
</comment>
<keyword evidence="3" id="KW-1185">Reference proteome</keyword>
<evidence type="ECO:0000313" key="3">
    <source>
        <dbReference type="Proteomes" id="UP001219518"/>
    </source>
</evidence>
<dbReference type="Proteomes" id="UP001219518">
    <property type="component" value="Unassembled WGS sequence"/>
</dbReference>